<dbReference type="Gene3D" id="3.10.180.10">
    <property type="entry name" value="2,3-Dihydroxybiphenyl 1,2-Dioxygenase, domain 1"/>
    <property type="match status" value="1"/>
</dbReference>
<dbReference type="AlphaFoldDB" id="A0A6N4V6D6"/>
<dbReference type="PANTHER" id="PTHR35908">
    <property type="entry name" value="HYPOTHETICAL FUSION PROTEIN"/>
    <property type="match status" value="1"/>
</dbReference>
<evidence type="ECO:0000259" key="1">
    <source>
        <dbReference type="PROSITE" id="PS51819"/>
    </source>
</evidence>
<feature type="domain" description="VOC" evidence="1">
    <location>
        <begin position="6"/>
        <end position="121"/>
    </location>
</feature>
<name>A0A6N4V6D6_9MYCO</name>
<dbReference type="InterPro" id="IPR029068">
    <property type="entry name" value="Glyas_Bleomycin-R_OHBP_Dase"/>
</dbReference>
<dbReference type="KEGG" id="mpof:MPOR_06040"/>
<dbReference type="SUPFAM" id="SSF54593">
    <property type="entry name" value="Glyoxalase/Bleomycin resistance protein/Dihydroxybiphenyl dioxygenase"/>
    <property type="match status" value="1"/>
</dbReference>
<gene>
    <name evidence="2" type="ORF">MPOR_06040</name>
</gene>
<sequence length="125" mass="13855">MGMIGKLHAVVMDSTDPRGLAEFWAEVLGGHVEADDETWVTLDDPTGRRLAFQLSPDHEPPAFPDPHGSQQFHLDVEVDDIDRAESDVLKLGATRVTDAPGEENFRVFRDPSGHPFCLVFDMTPD</sequence>
<dbReference type="InterPro" id="IPR041581">
    <property type="entry name" value="Glyoxalase_6"/>
</dbReference>
<organism evidence="2 3">
    <name type="scientific">Mycolicibacterium poriferae</name>
    <dbReference type="NCBI Taxonomy" id="39694"/>
    <lineage>
        <taxon>Bacteria</taxon>
        <taxon>Bacillati</taxon>
        <taxon>Actinomycetota</taxon>
        <taxon>Actinomycetes</taxon>
        <taxon>Mycobacteriales</taxon>
        <taxon>Mycobacteriaceae</taxon>
        <taxon>Mycolicibacterium</taxon>
    </lineage>
</organism>
<proteinExistence type="predicted"/>
<dbReference type="Pfam" id="PF18029">
    <property type="entry name" value="Glyoxalase_6"/>
    <property type="match status" value="1"/>
</dbReference>
<evidence type="ECO:0000313" key="2">
    <source>
        <dbReference type="EMBL" id="BBX49578.1"/>
    </source>
</evidence>
<dbReference type="InterPro" id="IPR037523">
    <property type="entry name" value="VOC_core"/>
</dbReference>
<evidence type="ECO:0000313" key="3">
    <source>
        <dbReference type="Proteomes" id="UP000466785"/>
    </source>
</evidence>
<dbReference type="EMBL" id="AP022570">
    <property type="protein sequence ID" value="BBX49578.1"/>
    <property type="molecule type" value="Genomic_DNA"/>
</dbReference>
<protein>
    <submittedName>
        <fullName evidence="2">Glyoxalase</fullName>
    </submittedName>
</protein>
<dbReference type="PANTHER" id="PTHR35908:SF1">
    <property type="entry name" value="CONSERVED PROTEIN"/>
    <property type="match status" value="1"/>
</dbReference>
<dbReference type="CDD" id="cd06587">
    <property type="entry name" value="VOC"/>
    <property type="match status" value="1"/>
</dbReference>
<reference evidence="2 3" key="1">
    <citation type="journal article" date="2019" name="Emerg. Microbes Infect.">
        <title>Comprehensive subspecies identification of 175 nontuberculous mycobacteria species based on 7547 genomic profiles.</title>
        <authorList>
            <person name="Matsumoto Y."/>
            <person name="Kinjo T."/>
            <person name="Motooka D."/>
            <person name="Nabeya D."/>
            <person name="Jung N."/>
            <person name="Uechi K."/>
            <person name="Horii T."/>
            <person name="Iida T."/>
            <person name="Fujita J."/>
            <person name="Nakamura S."/>
        </authorList>
    </citation>
    <scope>NUCLEOTIDE SEQUENCE [LARGE SCALE GENOMIC DNA]</scope>
    <source>
        <strain evidence="2 3">JCM 12603</strain>
    </source>
</reference>
<dbReference type="Proteomes" id="UP000466785">
    <property type="component" value="Chromosome"/>
</dbReference>
<keyword evidence="3" id="KW-1185">Reference proteome</keyword>
<dbReference type="PROSITE" id="PS51819">
    <property type="entry name" value="VOC"/>
    <property type="match status" value="1"/>
</dbReference>
<accession>A0A6N4V6D6</accession>